<reference evidence="2" key="1">
    <citation type="submission" date="2025-08" db="UniProtKB">
        <authorList>
            <consortium name="RefSeq"/>
        </authorList>
    </citation>
    <scope>IDENTIFICATION</scope>
    <source>
        <tissue evidence="2">Whole organism</tissue>
    </source>
</reference>
<dbReference type="AlphaFoldDB" id="A0A9C6X733"/>
<proteinExistence type="predicted"/>
<name>A0A9C6X733_FRAOC</name>
<organism evidence="1 2">
    <name type="scientific">Frankliniella occidentalis</name>
    <name type="common">Western flower thrips</name>
    <name type="synonym">Euthrips occidentalis</name>
    <dbReference type="NCBI Taxonomy" id="133901"/>
    <lineage>
        <taxon>Eukaryota</taxon>
        <taxon>Metazoa</taxon>
        <taxon>Ecdysozoa</taxon>
        <taxon>Arthropoda</taxon>
        <taxon>Hexapoda</taxon>
        <taxon>Insecta</taxon>
        <taxon>Pterygota</taxon>
        <taxon>Neoptera</taxon>
        <taxon>Paraneoptera</taxon>
        <taxon>Thysanoptera</taxon>
        <taxon>Terebrantia</taxon>
        <taxon>Thripoidea</taxon>
        <taxon>Thripidae</taxon>
        <taxon>Frankliniella</taxon>
    </lineage>
</organism>
<keyword evidence="1" id="KW-1185">Reference proteome</keyword>
<dbReference type="Proteomes" id="UP000504606">
    <property type="component" value="Unplaced"/>
</dbReference>
<dbReference type="RefSeq" id="XP_052130297.1">
    <property type="nucleotide sequence ID" value="XM_052274337.1"/>
</dbReference>
<protein>
    <submittedName>
        <fullName evidence="2">Uncharacterized protein LOC127751204</fullName>
    </submittedName>
</protein>
<evidence type="ECO:0000313" key="1">
    <source>
        <dbReference type="Proteomes" id="UP000504606"/>
    </source>
</evidence>
<dbReference type="GeneID" id="127751204"/>
<gene>
    <name evidence="2" type="primary">LOC127751204</name>
</gene>
<dbReference type="KEGG" id="foc:127751204"/>
<sequence length="204" mass="24028">MLYMYEPWFLFLTEERDEFWLVPRRAVIDPAVQNYQTYLDWTDDPSFYLPPRGGEIYSVDLGVEHVHRLAAPVDMLPGTTVKECTLLFWDTDREEVVNFFQTCLTLALSSADPDTADPDFIQDWLKREDQDDIAKHYAIKHKMSEWMVVTITKLRNCCGMSLIYFPADKDIPERWLVPTEHTPVKRCFLPGYPQKETTRVRLKL</sequence>
<accession>A0A9C6X733</accession>
<evidence type="ECO:0000313" key="2">
    <source>
        <dbReference type="RefSeq" id="XP_052130297.1"/>
    </source>
</evidence>